<dbReference type="InterPro" id="IPR034505">
    <property type="entry name" value="Coproporphyrinogen-III_oxidase"/>
</dbReference>
<evidence type="ECO:0000313" key="8">
    <source>
        <dbReference type="Proteomes" id="UP000698335"/>
    </source>
</evidence>
<evidence type="ECO:0000256" key="1">
    <source>
        <dbReference type="ARBA" id="ARBA00017228"/>
    </source>
</evidence>
<evidence type="ECO:0000313" key="7">
    <source>
        <dbReference type="EMBL" id="MBF4808600.1"/>
    </source>
</evidence>
<gene>
    <name evidence="7" type="ORF">HXK26_07900</name>
</gene>
<comment type="caution">
    <text evidence="7">The sequence shown here is derived from an EMBL/GenBank/DDBJ whole genome shotgun (WGS) entry which is preliminary data.</text>
</comment>
<evidence type="ECO:0000256" key="4">
    <source>
        <dbReference type="ARBA" id="ARBA00023004"/>
    </source>
</evidence>
<keyword evidence="4" id="KW-0408">Iron</keyword>
<dbReference type="InterPro" id="IPR058240">
    <property type="entry name" value="rSAM_sf"/>
</dbReference>
<keyword evidence="2" id="KW-0949">S-adenosyl-L-methionine</keyword>
<sequence>AHKCVYCDFASWATASSDPLMARYEAAIESQIQEAYALGLLEDCQSAYIGGGTPTLLGTGLARLVSCIRAKAPITEFSCEANPDSLTDEVLLTLKEAGATRISLGVQSFCDVELLWLGRIHSAKQAFDRVRAAASMGFDVSCDVMCALKGQTQKSWQQTLATFLELDVDHVSVYPLSIEEGTPLAKQTAHAKTPWNGSDVQAGRMEEAEKILKGAGYARYEVASYARNHKACRHNIGYWTARPYIGLGTGAASMLTREGYDKLCTIHTSLPKPPKDAFRARLKVCDTRQSIAAGKTLADTSFDVEFLDVREAAAEDLMLGARLTQGLSPSLVAYA</sequence>
<evidence type="ECO:0000256" key="3">
    <source>
        <dbReference type="ARBA" id="ARBA00022723"/>
    </source>
</evidence>
<protein>
    <recommendedName>
        <fullName evidence="1">Heme chaperone HemW</fullName>
    </recommendedName>
</protein>
<accession>A0A930VYR3</accession>
<dbReference type="PROSITE" id="PS51918">
    <property type="entry name" value="RADICAL_SAM"/>
    <property type="match status" value="1"/>
</dbReference>
<dbReference type="EMBL" id="JABZGW010000465">
    <property type="protein sequence ID" value="MBF4808600.1"/>
    <property type="molecule type" value="Genomic_DNA"/>
</dbReference>
<dbReference type="GO" id="GO:0003824">
    <property type="term" value="F:catalytic activity"/>
    <property type="evidence" value="ECO:0007669"/>
    <property type="project" value="InterPro"/>
</dbReference>
<dbReference type="Proteomes" id="UP000698335">
    <property type="component" value="Unassembled WGS sequence"/>
</dbReference>
<organism evidence="7 8">
    <name type="scientific">Lancefieldella rimae</name>
    <dbReference type="NCBI Taxonomy" id="1383"/>
    <lineage>
        <taxon>Bacteria</taxon>
        <taxon>Bacillati</taxon>
        <taxon>Actinomycetota</taxon>
        <taxon>Coriobacteriia</taxon>
        <taxon>Coriobacteriales</taxon>
        <taxon>Atopobiaceae</taxon>
        <taxon>Lancefieldella</taxon>
    </lineage>
</organism>
<dbReference type="Pfam" id="PF04055">
    <property type="entry name" value="Radical_SAM"/>
    <property type="match status" value="1"/>
</dbReference>
<dbReference type="GO" id="GO:0005737">
    <property type="term" value="C:cytoplasm"/>
    <property type="evidence" value="ECO:0007669"/>
    <property type="project" value="TreeGrafter"/>
</dbReference>
<feature type="non-terminal residue" evidence="7">
    <location>
        <position position="335"/>
    </location>
</feature>
<dbReference type="SUPFAM" id="SSF102114">
    <property type="entry name" value="Radical SAM enzymes"/>
    <property type="match status" value="1"/>
</dbReference>
<dbReference type="GO" id="GO:0051539">
    <property type="term" value="F:4 iron, 4 sulfur cluster binding"/>
    <property type="evidence" value="ECO:0007669"/>
    <property type="project" value="TreeGrafter"/>
</dbReference>
<reference evidence="7" key="1">
    <citation type="submission" date="2020-04" db="EMBL/GenBank/DDBJ databases">
        <title>Deep metagenomics examines the oral microbiome during advanced dental caries in children, revealing novel taxa and co-occurrences with host molecules.</title>
        <authorList>
            <person name="Baker J.L."/>
            <person name="Morton J.T."/>
            <person name="Dinis M."/>
            <person name="Alvarez R."/>
            <person name="Tran N.C."/>
            <person name="Knight R."/>
            <person name="Edlund A."/>
        </authorList>
    </citation>
    <scope>NUCLEOTIDE SEQUENCE</scope>
    <source>
        <strain evidence="7">JCVI_38_bin.5</strain>
    </source>
</reference>
<dbReference type="PANTHER" id="PTHR13932:SF5">
    <property type="entry name" value="RADICAL S-ADENOSYL METHIONINE DOMAIN-CONTAINING PROTEIN 1, MITOCHONDRIAL"/>
    <property type="match status" value="1"/>
</dbReference>
<evidence type="ECO:0000256" key="5">
    <source>
        <dbReference type="ARBA" id="ARBA00023014"/>
    </source>
</evidence>
<dbReference type="AlphaFoldDB" id="A0A930VYR3"/>
<dbReference type="Gene3D" id="3.20.20.70">
    <property type="entry name" value="Aldolase class I"/>
    <property type="match status" value="1"/>
</dbReference>
<evidence type="ECO:0000256" key="2">
    <source>
        <dbReference type="ARBA" id="ARBA00022691"/>
    </source>
</evidence>
<evidence type="ECO:0000259" key="6">
    <source>
        <dbReference type="PROSITE" id="PS51918"/>
    </source>
</evidence>
<proteinExistence type="predicted"/>
<dbReference type="InterPro" id="IPR013785">
    <property type="entry name" value="Aldolase_TIM"/>
</dbReference>
<dbReference type="SMART" id="SM00729">
    <property type="entry name" value="Elp3"/>
    <property type="match status" value="1"/>
</dbReference>
<dbReference type="PANTHER" id="PTHR13932">
    <property type="entry name" value="COPROPORPHYRINIGEN III OXIDASE"/>
    <property type="match status" value="1"/>
</dbReference>
<dbReference type="InterPro" id="IPR007197">
    <property type="entry name" value="rSAM"/>
</dbReference>
<feature type="non-terminal residue" evidence="7">
    <location>
        <position position="1"/>
    </location>
</feature>
<dbReference type="InterPro" id="IPR006638">
    <property type="entry name" value="Elp3/MiaA/NifB-like_rSAM"/>
</dbReference>
<keyword evidence="3" id="KW-0479">Metal-binding</keyword>
<feature type="domain" description="Radical SAM core" evidence="6">
    <location>
        <begin position="1"/>
        <end position="215"/>
    </location>
</feature>
<dbReference type="GO" id="GO:0006779">
    <property type="term" value="P:porphyrin-containing compound biosynthetic process"/>
    <property type="evidence" value="ECO:0007669"/>
    <property type="project" value="TreeGrafter"/>
</dbReference>
<keyword evidence="5" id="KW-0411">Iron-sulfur</keyword>
<name>A0A930VYR3_9ACTN</name>
<dbReference type="GO" id="GO:0046872">
    <property type="term" value="F:metal ion binding"/>
    <property type="evidence" value="ECO:0007669"/>
    <property type="project" value="UniProtKB-KW"/>
</dbReference>